<dbReference type="Pfam" id="PF01545">
    <property type="entry name" value="Cation_efflux"/>
    <property type="match status" value="1"/>
</dbReference>
<keyword evidence="3" id="KW-0864">Zinc transport</keyword>
<feature type="transmembrane region" description="Helical" evidence="6">
    <location>
        <begin position="51"/>
        <end position="71"/>
    </location>
</feature>
<feature type="domain" description="Cation efflux protein transmembrane" evidence="7">
    <location>
        <begin position="25"/>
        <end position="237"/>
    </location>
</feature>
<keyword evidence="3" id="KW-0862">Zinc</keyword>
<keyword evidence="4 6" id="KW-1133">Transmembrane helix</keyword>
<evidence type="ECO:0000256" key="6">
    <source>
        <dbReference type="SAM" id="Phobius"/>
    </source>
</evidence>
<evidence type="ECO:0000313" key="9">
    <source>
        <dbReference type="Proteomes" id="UP001159915"/>
    </source>
</evidence>
<keyword evidence="3" id="KW-0813">Transport</keyword>
<dbReference type="InterPro" id="IPR050681">
    <property type="entry name" value="CDF/SLC30A"/>
</dbReference>
<keyword evidence="5 6" id="KW-0472">Membrane</keyword>
<dbReference type="InterPro" id="IPR027469">
    <property type="entry name" value="Cation_efflux_TMD_sf"/>
</dbReference>
<dbReference type="AlphaFoldDB" id="A0AA42SNT3"/>
<dbReference type="RefSeq" id="WP_279670998.1">
    <property type="nucleotide sequence ID" value="NZ_JAOCBE010000001.1"/>
</dbReference>
<evidence type="ECO:0000256" key="1">
    <source>
        <dbReference type="ARBA" id="ARBA00004141"/>
    </source>
</evidence>
<sequence length="323" mass="36123">MQNTPSRQHTHHFDDGNPLAQKRILMATILTAVMMLLEVIGGWIFQSMALLADGWHMSSHMLALGLAYFAYRAARHYAHDQRFSFGTWKVEILAGYSSAILLMVVAGFMAFHSIQRLFSPVQIHYNEAIPIAILGLLVNLICAWLLHDGHHHHHHHHHHHAHDHAVEVHSHHHDLNQKAAFMHVVADAVTSIFAIIALIFGKYLGWDFLDAALGIVGSILVAKWALSLMQETGKTLLDAEMDHHVVDEIREVLAELPHTTLTDLHVWKVGKGKFSCILALETTVGLTADRVRAMLSIHEEIVHVSVEINSKALTVPRETLASS</sequence>
<evidence type="ECO:0000256" key="2">
    <source>
        <dbReference type="ARBA" id="ARBA00022692"/>
    </source>
</evidence>
<feature type="transmembrane region" description="Helical" evidence="6">
    <location>
        <begin position="92"/>
        <end position="111"/>
    </location>
</feature>
<evidence type="ECO:0000259" key="7">
    <source>
        <dbReference type="Pfam" id="PF01545"/>
    </source>
</evidence>
<comment type="subcellular location">
    <subcellularLocation>
        <location evidence="1">Membrane</location>
        <topology evidence="1">Multi-pass membrane protein</topology>
    </subcellularLocation>
</comment>
<dbReference type="InterPro" id="IPR002524">
    <property type="entry name" value="Cation_efflux"/>
</dbReference>
<name>A0AA42SNT3_ACIJO</name>
<dbReference type="PANTHER" id="PTHR11562:SF40">
    <property type="entry name" value="CATION EFFLUX SYSTEM PROTEIN"/>
    <property type="match status" value="1"/>
</dbReference>
<evidence type="ECO:0000256" key="5">
    <source>
        <dbReference type="ARBA" id="ARBA00023136"/>
    </source>
</evidence>
<evidence type="ECO:0000256" key="4">
    <source>
        <dbReference type="ARBA" id="ARBA00022989"/>
    </source>
</evidence>
<feature type="transmembrane region" description="Helical" evidence="6">
    <location>
        <begin position="123"/>
        <end position="146"/>
    </location>
</feature>
<reference evidence="8" key="1">
    <citation type="submission" date="2022-09" db="EMBL/GenBank/DDBJ databases">
        <title>Intensive care unit water sources are persistently colonized with multi-drug resistant bacteria and are the site of extensive horizontal gene transfer of antibiotic resistance genes.</title>
        <authorList>
            <person name="Diorio-Toth L."/>
        </authorList>
    </citation>
    <scope>NUCLEOTIDE SEQUENCE</scope>
    <source>
        <strain evidence="8">GD03920</strain>
    </source>
</reference>
<dbReference type="GO" id="GO:0005886">
    <property type="term" value="C:plasma membrane"/>
    <property type="evidence" value="ECO:0007669"/>
    <property type="project" value="TreeGrafter"/>
</dbReference>
<feature type="transmembrane region" description="Helical" evidence="6">
    <location>
        <begin position="180"/>
        <end position="200"/>
    </location>
</feature>
<dbReference type="GO" id="GO:0005385">
    <property type="term" value="F:zinc ion transmembrane transporter activity"/>
    <property type="evidence" value="ECO:0007669"/>
    <property type="project" value="TreeGrafter"/>
</dbReference>
<dbReference type="SUPFAM" id="SSF161111">
    <property type="entry name" value="Cation efflux protein transmembrane domain-like"/>
    <property type="match status" value="1"/>
</dbReference>
<evidence type="ECO:0000313" key="8">
    <source>
        <dbReference type="EMBL" id="MDH0970759.1"/>
    </source>
</evidence>
<dbReference type="EMBL" id="JAOCBE010000001">
    <property type="protein sequence ID" value="MDH0970759.1"/>
    <property type="molecule type" value="Genomic_DNA"/>
</dbReference>
<organism evidence="8 9">
    <name type="scientific">Acinetobacter johnsonii</name>
    <dbReference type="NCBI Taxonomy" id="40214"/>
    <lineage>
        <taxon>Bacteria</taxon>
        <taxon>Pseudomonadati</taxon>
        <taxon>Pseudomonadota</taxon>
        <taxon>Gammaproteobacteria</taxon>
        <taxon>Moraxellales</taxon>
        <taxon>Moraxellaceae</taxon>
        <taxon>Acinetobacter</taxon>
    </lineage>
</organism>
<proteinExistence type="predicted"/>
<feature type="transmembrane region" description="Helical" evidence="6">
    <location>
        <begin position="206"/>
        <end position="226"/>
    </location>
</feature>
<keyword evidence="2 6" id="KW-0812">Transmembrane</keyword>
<dbReference type="Proteomes" id="UP001159915">
    <property type="component" value="Unassembled WGS sequence"/>
</dbReference>
<dbReference type="Gene3D" id="1.20.1510.10">
    <property type="entry name" value="Cation efflux protein transmembrane domain"/>
    <property type="match status" value="1"/>
</dbReference>
<comment type="caution">
    <text evidence="8">The sequence shown here is derived from an EMBL/GenBank/DDBJ whole genome shotgun (WGS) entry which is preliminary data.</text>
</comment>
<dbReference type="PANTHER" id="PTHR11562">
    <property type="entry name" value="CATION EFFLUX PROTEIN/ ZINC TRANSPORTER"/>
    <property type="match status" value="1"/>
</dbReference>
<keyword evidence="3" id="KW-0406">Ion transport</keyword>
<dbReference type="InterPro" id="IPR058533">
    <property type="entry name" value="Cation_efflux_TM"/>
</dbReference>
<dbReference type="NCBIfam" id="TIGR01297">
    <property type="entry name" value="CDF"/>
    <property type="match status" value="1"/>
</dbReference>
<dbReference type="NCBIfam" id="NF033827">
    <property type="entry name" value="CDF_efflux_DmeF"/>
    <property type="match status" value="1"/>
</dbReference>
<accession>A0AA42SNT3</accession>
<protein>
    <submittedName>
        <fullName evidence="8">CDF family Co(II)/Ni(II) efflux transporter DmeF</fullName>
    </submittedName>
</protein>
<feature type="transmembrane region" description="Helical" evidence="6">
    <location>
        <begin position="24"/>
        <end position="45"/>
    </location>
</feature>
<gene>
    <name evidence="8" type="primary">dmeF</name>
    <name evidence="8" type="ORF">N5C10_16490</name>
</gene>
<evidence type="ECO:0000256" key="3">
    <source>
        <dbReference type="ARBA" id="ARBA00022906"/>
    </source>
</evidence>